<reference evidence="2 3" key="1">
    <citation type="journal article" date="2020" name="Genome Biol. Evol.">
        <title>Comparative genomics of strictly vertically transmitted, feminizing microsporidia endosymbionts of amphipod crustaceans.</title>
        <authorList>
            <person name="Cormier A."/>
            <person name="Chebbi M.A."/>
            <person name="Giraud I."/>
            <person name="Wattier R."/>
            <person name="Teixeira M."/>
            <person name="Gilbert C."/>
            <person name="Rigaud T."/>
            <person name="Cordaux R."/>
        </authorList>
    </citation>
    <scope>NUCLEOTIDE SEQUENCE [LARGE SCALE GENOMIC DNA]</scope>
    <source>
        <strain evidence="2 3">Ou3-Ou53</strain>
    </source>
</reference>
<evidence type="ECO:0000313" key="3">
    <source>
        <dbReference type="Proteomes" id="UP000740883"/>
    </source>
</evidence>
<dbReference type="InterPro" id="IPR015915">
    <property type="entry name" value="Kelch-typ_b-propeller"/>
</dbReference>
<dbReference type="PANTHER" id="PTHR15526">
    <property type="entry name" value="MUSKELIN"/>
    <property type="match status" value="1"/>
</dbReference>
<name>A0A9P6GZV0_9MICR</name>
<evidence type="ECO:0000256" key="1">
    <source>
        <dbReference type="SAM" id="MobiDB-lite"/>
    </source>
</evidence>
<gene>
    <name evidence="2" type="ORF">NGRA_1224</name>
</gene>
<dbReference type="GO" id="GO:0005737">
    <property type="term" value="C:cytoplasm"/>
    <property type="evidence" value="ECO:0007669"/>
    <property type="project" value="TreeGrafter"/>
</dbReference>
<dbReference type="Proteomes" id="UP000740883">
    <property type="component" value="Unassembled WGS sequence"/>
</dbReference>
<sequence length="395" mass="43755">GSSNGSNGSSNGSNGSSNGSNGTIDTTNGTNTTNTTTIDTNTTNTTTIDTTNGTNGTNTTTTNGTNITNITNGTNTTTTNGTNTTTTTNGTNTNTTNGTNTTTTTTNGTIYCFGGKQTEDEETYGGLYRIDLNLNPTTINSSGFFQAPSVKWFILRDDSKQPSGTPNLRGRLGHSLIYIPQLSGIKFSNSLAVVGGQRGKENFKEIQFYALESDTVYQSIPFPFQTEGRVIQRTILYKTDLIILFTHGKEKDTKLTNSTLYSFSLKTEKWRKIQEEHKEHEQTPHPRSAHQFVLCGNKFLLFGGNVGENRVNDLWKLSLVESTREESRKEAIFILRKHAFYNLLDSNKLREAVEYLRGSIKPIAKKEDFEKLCLEIFEREDEADAYEEISKRIIV</sequence>
<dbReference type="PANTHER" id="PTHR15526:SF5">
    <property type="entry name" value="MUSKELIN"/>
    <property type="match status" value="1"/>
</dbReference>
<comment type="caution">
    <text evidence="2">The sequence shown here is derived from an EMBL/GenBank/DDBJ whole genome shotgun (WGS) entry which is preliminary data.</text>
</comment>
<organism evidence="2 3">
    <name type="scientific">Nosema granulosis</name>
    <dbReference type="NCBI Taxonomy" id="83296"/>
    <lineage>
        <taxon>Eukaryota</taxon>
        <taxon>Fungi</taxon>
        <taxon>Fungi incertae sedis</taxon>
        <taxon>Microsporidia</taxon>
        <taxon>Nosematidae</taxon>
        <taxon>Nosema</taxon>
    </lineage>
</organism>
<dbReference type="Pfam" id="PF24681">
    <property type="entry name" value="Kelch_KLHDC2_KLHL20_DRC7"/>
    <property type="match status" value="1"/>
</dbReference>
<dbReference type="InterPro" id="IPR052456">
    <property type="entry name" value="CTLH_complex_component"/>
</dbReference>
<accession>A0A9P6GZV0</accession>
<feature type="region of interest" description="Disordered" evidence="1">
    <location>
        <begin position="1"/>
        <end position="107"/>
    </location>
</feature>
<dbReference type="SUPFAM" id="SSF117281">
    <property type="entry name" value="Kelch motif"/>
    <property type="match status" value="1"/>
</dbReference>
<dbReference type="AlphaFoldDB" id="A0A9P6GZV0"/>
<evidence type="ECO:0008006" key="4">
    <source>
        <dbReference type="Google" id="ProtNLM"/>
    </source>
</evidence>
<keyword evidence="3" id="KW-1185">Reference proteome</keyword>
<dbReference type="EMBL" id="SBJO01000071">
    <property type="protein sequence ID" value="KAF9763502.1"/>
    <property type="molecule type" value="Genomic_DNA"/>
</dbReference>
<evidence type="ECO:0000313" key="2">
    <source>
        <dbReference type="EMBL" id="KAF9763502.1"/>
    </source>
</evidence>
<dbReference type="Gene3D" id="2.120.10.80">
    <property type="entry name" value="Kelch-type beta propeller"/>
    <property type="match status" value="1"/>
</dbReference>
<feature type="non-terminal residue" evidence="2">
    <location>
        <position position="1"/>
    </location>
</feature>
<protein>
    <recommendedName>
        <fullName evidence="4">Muskelin</fullName>
    </recommendedName>
</protein>
<proteinExistence type="predicted"/>
<dbReference type="OrthoDB" id="2194092at2759"/>